<gene>
    <name evidence="2" type="ORF">FALBO_17315</name>
</gene>
<feature type="non-terminal residue" evidence="2">
    <location>
        <position position="93"/>
    </location>
</feature>
<feature type="non-terminal residue" evidence="2">
    <location>
        <position position="1"/>
    </location>
</feature>
<dbReference type="AlphaFoldDB" id="A0A8H4NRM9"/>
<organism evidence="2 3">
    <name type="scientific">Fusarium albosuccineum</name>
    <dbReference type="NCBI Taxonomy" id="1237068"/>
    <lineage>
        <taxon>Eukaryota</taxon>
        <taxon>Fungi</taxon>
        <taxon>Dikarya</taxon>
        <taxon>Ascomycota</taxon>
        <taxon>Pezizomycotina</taxon>
        <taxon>Sordariomycetes</taxon>
        <taxon>Hypocreomycetidae</taxon>
        <taxon>Hypocreales</taxon>
        <taxon>Nectriaceae</taxon>
        <taxon>Fusarium</taxon>
        <taxon>Fusarium decemcellulare species complex</taxon>
    </lineage>
</organism>
<dbReference type="EMBL" id="JAADYS010003816">
    <property type="protein sequence ID" value="KAF4441706.1"/>
    <property type="molecule type" value="Genomic_DNA"/>
</dbReference>
<name>A0A8H4NRM9_9HYPO</name>
<evidence type="ECO:0000256" key="1">
    <source>
        <dbReference type="SAM" id="MobiDB-lite"/>
    </source>
</evidence>
<evidence type="ECO:0000313" key="2">
    <source>
        <dbReference type="EMBL" id="KAF4441706.1"/>
    </source>
</evidence>
<reference evidence="2 3" key="1">
    <citation type="submission" date="2020-01" db="EMBL/GenBank/DDBJ databases">
        <title>Identification and distribution of gene clusters putatively required for synthesis of sphingolipid metabolism inhibitors in phylogenetically diverse species of the filamentous fungus Fusarium.</title>
        <authorList>
            <person name="Kim H.-S."/>
            <person name="Busman M."/>
            <person name="Brown D.W."/>
            <person name="Divon H."/>
            <person name="Uhlig S."/>
            <person name="Proctor R.H."/>
        </authorList>
    </citation>
    <scope>NUCLEOTIDE SEQUENCE [LARGE SCALE GENOMIC DNA]</scope>
    <source>
        <strain evidence="2 3">NRRL 20459</strain>
    </source>
</reference>
<accession>A0A8H4NRM9</accession>
<proteinExistence type="predicted"/>
<dbReference type="Proteomes" id="UP000554235">
    <property type="component" value="Unassembled WGS sequence"/>
</dbReference>
<feature type="region of interest" description="Disordered" evidence="1">
    <location>
        <begin position="1"/>
        <end position="42"/>
    </location>
</feature>
<protein>
    <submittedName>
        <fullName evidence="2">Uncharacterized protein</fullName>
    </submittedName>
</protein>
<sequence length="93" mass="10018">CSVRIAAARGTPIATRAGHQHQASSISHRTKPSVRNPASGAQCAIQQPSNITPQITLRSSYTSSAIAEDYEVLMYDATRRPIAEVGEANKLRE</sequence>
<evidence type="ECO:0000313" key="3">
    <source>
        <dbReference type="Proteomes" id="UP000554235"/>
    </source>
</evidence>
<comment type="caution">
    <text evidence="2">The sequence shown here is derived from an EMBL/GenBank/DDBJ whole genome shotgun (WGS) entry which is preliminary data.</text>
</comment>
<keyword evidence="3" id="KW-1185">Reference proteome</keyword>